<protein>
    <submittedName>
        <fullName evidence="2">Glycosyltransferase family 2 protein</fullName>
    </submittedName>
</protein>
<sequence length="343" mass="39173">MSEHADDFIEISDPERLVASPKVSILMLTYNHEDYLPDAIDGVIAQCCDFGFELIIGEDASSDKTLSIALAYQARFPEKVRVIRSKFNVGMNANGKRIFSLARGDYVSFCEGDDFWCASDKLARQVELIEKDERVGIVHSDWTKAKMSNGHWVHNMRKSVHRRVASKRLEGDLFPTWHFPKILRTCTVLLRRETVRDFENSTLSKAQYRFGDSVLNAYVTSRYRVAYLPKVAAVYRVSPNSALRSGVRARVAFYRSALQFDTDARAFFSGERDYRPDYRWESAASLLVWGLRACDLGAVKDAIFDFAENFTFLGFLRVGLRTCAMRIPTLRRQAREVPGTVRT</sequence>
<organism evidence="2 3">
    <name type="scientific">Dyella lutea</name>
    <dbReference type="NCBI Taxonomy" id="2950441"/>
    <lineage>
        <taxon>Bacteria</taxon>
        <taxon>Pseudomonadati</taxon>
        <taxon>Pseudomonadota</taxon>
        <taxon>Gammaproteobacteria</taxon>
        <taxon>Lysobacterales</taxon>
        <taxon>Rhodanobacteraceae</taxon>
        <taxon>Dyella</taxon>
    </lineage>
</organism>
<dbReference type="InterPro" id="IPR001173">
    <property type="entry name" value="Glyco_trans_2-like"/>
</dbReference>
<evidence type="ECO:0000313" key="2">
    <source>
        <dbReference type="EMBL" id="MCP1374076.1"/>
    </source>
</evidence>
<dbReference type="PANTHER" id="PTHR22916:SF3">
    <property type="entry name" value="UDP-GLCNAC:BETAGAL BETA-1,3-N-ACETYLGLUCOSAMINYLTRANSFERASE-LIKE PROTEIN 1"/>
    <property type="match status" value="1"/>
</dbReference>
<name>A0ABT1F9L5_9GAMM</name>
<accession>A0ABT1F9L5</accession>
<comment type="caution">
    <text evidence="2">The sequence shown here is derived from an EMBL/GenBank/DDBJ whole genome shotgun (WGS) entry which is preliminary data.</text>
</comment>
<dbReference type="SUPFAM" id="SSF53448">
    <property type="entry name" value="Nucleotide-diphospho-sugar transferases"/>
    <property type="match status" value="1"/>
</dbReference>
<dbReference type="Proteomes" id="UP001204615">
    <property type="component" value="Unassembled WGS sequence"/>
</dbReference>
<dbReference type="EMBL" id="JAMZEK010000002">
    <property type="protein sequence ID" value="MCP1374076.1"/>
    <property type="molecule type" value="Genomic_DNA"/>
</dbReference>
<dbReference type="Gene3D" id="3.90.550.10">
    <property type="entry name" value="Spore Coat Polysaccharide Biosynthesis Protein SpsA, Chain A"/>
    <property type="match status" value="1"/>
</dbReference>
<gene>
    <name evidence="2" type="ORF">NC595_08370</name>
</gene>
<dbReference type="PANTHER" id="PTHR22916">
    <property type="entry name" value="GLYCOSYLTRANSFERASE"/>
    <property type="match status" value="1"/>
</dbReference>
<proteinExistence type="predicted"/>
<evidence type="ECO:0000313" key="3">
    <source>
        <dbReference type="Proteomes" id="UP001204615"/>
    </source>
</evidence>
<dbReference type="InterPro" id="IPR029044">
    <property type="entry name" value="Nucleotide-diphossugar_trans"/>
</dbReference>
<dbReference type="RefSeq" id="WP_253565913.1">
    <property type="nucleotide sequence ID" value="NZ_JAMZEK010000002.1"/>
</dbReference>
<keyword evidence="3" id="KW-1185">Reference proteome</keyword>
<reference evidence="2 3" key="1">
    <citation type="submission" date="2022-06" db="EMBL/GenBank/DDBJ databases">
        <title>Dyella sp. Sa strain:Sa Genome sequencing.</title>
        <authorList>
            <person name="Park S."/>
        </authorList>
    </citation>
    <scope>NUCLEOTIDE SEQUENCE [LARGE SCALE GENOMIC DNA]</scope>
    <source>
        <strain evidence="2 3">Sa</strain>
    </source>
</reference>
<dbReference type="Pfam" id="PF00535">
    <property type="entry name" value="Glycos_transf_2"/>
    <property type="match status" value="1"/>
</dbReference>
<feature type="domain" description="Glycosyltransferase 2-like" evidence="1">
    <location>
        <begin position="24"/>
        <end position="173"/>
    </location>
</feature>
<evidence type="ECO:0000259" key="1">
    <source>
        <dbReference type="Pfam" id="PF00535"/>
    </source>
</evidence>